<dbReference type="GO" id="GO:0061603">
    <property type="term" value="F:molybdenum cofactor guanylyltransferase activity"/>
    <property type="evidence" value="ECO:0007669"/>
    <property type="project" value="UniProtKB-EC"/>
</dbReference>
<evidence type="ECO:0000256" key="1">
    <source>
        <dbReference type="ARBA" id="ARBA00022490"/>
    </source>
</evidence>
<comment type="catalytic activity">
    <reaction evidence="8">
        <text>Mo-molybdopterin + GTP + H(+) = Mo-molybdopterin guanine dinucleotide + diphosphate</text>
        <dbReference type="Rhea" id="RHEA:34243"/>
        <dbReference type="ChEBI" id="CHEBI:15378"/>
        <dbReference type="ChEBI" id="CHEBI:33019"/>
        <dbReference type="ChEBI" id="CHEBI:37565"/>
        <dbReference type="ChEBI" id="CHEBI:71302"/>
        <dbReference type="ChEBI" id="CHEBI:71310"/>
        <dbReference type="EC" id="2.7.7.77"/>
    </reaction>
</comment>
<comment type="caution">
    <text evidence="8">Lacks conserved residue(s) required for the propagation of feature annotation.</text>
</comment>
<keyword evidence="10" id="KW-0548">Nucleotidyltransferase</keyword>
<proteinExistence type="inferred from homology"/>
<evidence type="ECO:0000313" key="10">
    <source>
        <dbReference type="EMBL" id="ROS04705.1"/>
    </source>
</evidence>
<name>A0A3N2DZG6_9GAMM</name>
<evidence type="ECO:0000256" key="8">
    <source>
        <dbReference type="HAMAP-Rule" id="MF_00316"/>
    </source>
</evidence>
<keyword evidence="11" id="KW-1185">Reference proteome</keyword>
<evidence type="ECO:0000256" key="6">
    <source>
        <dbReference type="ARBA" id="ARBA00023134"/>
    </source>
</evidence>
<evidence type="ECO:0000259" key="9">
    <source>
        <dbReference type="Pfam" id="PF12804"/>
    </source>
</evidence>
<sequence>MTKAKPNSNIRPQSRLPSGIILAGGQSSRFGGSDKGLIEWQGQAMIEHVITRIGPQLDKLAISVRHNADSYKHLKLPCLIDEQQESQGPLAGIARALADEHELMHEQEFLLVVPCDTPQLPCDLVKRLMAAAQQHHRDLCYAHDGERGHFLCCLIHRRALAPLQAYIKSGKRSMYRLIEQLNSEAVDFSDQARAFININDAQELATLANTGSEQKNN</sequence>
<dbReference type="RefSeq" id="WP_123710687.1">
    <property type="nucleotide sequence ID" value="NZ_RKHR01000003.1"/>
</dbReference>
<protein>
    <recommendedName>
        <fullName evidence="8">Molybdenum cofactor guanylyltransferase</fullName>
        <shortName evidence="8">MoCo guanylyltransferase</shortName>
        <ecNumber evidence="8">2.7.7.77</ecNumber>
    </recommendedName>
    <alternativeName>
        <fullName evidence="8">GTP:molybdopterin guanylyltransferase</fullName>
    </alternativeName>
    <alternativeName>
        <fullName evidence="8">Mo-MPT guanylyltransferase</fullName>
    </alternativeName>
    <alternativeName>
        <fullName evidence="8">Molybdopterin guanylyltransferase</fullName>
    </alternativeName>
    <alternativeName>
        <fullName evidence="8">Molybdopterin-guanine dinucleotide synthase</fullName>
        <shortName evidence="8">MGD synthase</shortName>
    </alternativeName>
</protein>
<feature type="binding site" evidence="8">
    <location>
        <position position="116"/>
    </location>
    <ligand>
        <name>Mg(2+)</name>
        <dbReference type="ChEBI" id="CHEBI:18420"/>
    </ligand>
</feature>
<evidence type="ECO:0000256" key="7">
    <source>
        <dbReference type="ARBA" id="ARBA00023150"/>
    </source>
</evidence>
<dbReference type="GO" id="GO:1902758">
    <property type="term" value="P:bis(molybdopterin guanine dinucleotide)molybdenum biosynthetic process"/>
    <property type="evidence" value="ECO:0007669"/>
    <property type="project" value="TreeGrafter"/>
</dbReference>
<dbReference type="NCBIfam" id="TIGR02665">
    <property type="entry name" value="molyb_mobA"/>
    <property type="match status" value="1"/>
</dbReference>
<dbReference type="Pfam" id="PF12804">
    <property type="entry name" value="NTP_transf_3"/>
    <property type="match status" value="1"/>
</dbReference>
<feature type="domain" description="MobA-like NTP transferase" evidence="9">
    <location>
        <begin position="19"/>
        <end position="181"/>
    </location>
</feature>
<evidence type="ECO:0000256" key="5">
    <source>
        <dbReference type="ARBA" id="ARBA00022842"/>
    </source>
</evidence>
<dbReference type="CDD" id="cd02503">
    <property type="entry name" value="MobA"/>
    <property type="match status" value="1"/>
</dbReference>
<comment type="domain">
    <text evidence="8">The N-terminal domain determines nucleotide recognition and specific binding, while the C-terminal domain determines the specific binding to the target protein.</text>
</comment>
<comment type="subunit">
    <text evidence="8">Monomer.</text>
</comment>
<evidence type="ECO:0000256" key="2">
    <source>
        <dbReference type="ARBA" id="ARBA00022679"/>
    </source>
</evidence>
<dbReference type="PANTHER" id="PTHR19136">
    <property type="entry name" value="MOLYBDENUM COFACTOR GUANYLYLTRANSFERASE"/>
    <property type="match status" value="1"/>
</dbReference>
<feature type="binding site" evidence="8">
    <location>
        <position position="116"/>
    </location>
    <ligand>
        <name>GTP</name>
        <dbReference type="ChEBI" id="CHEBI:37565"/>
    </ligand>
</feature>
<organism evidence="10 11">
    <name type="scientific">Sinobacterium caligoides</name>
    <dbReference type="NCBI Taxonomy" id="933926"/>
    <lineage>
        <taxon>Bacteria</taxon>
        <taxon>Pseudomonadati</taxon>
        <taxon>Pseudomonadota</taxon>
        <taxon>Gammaproteobacteria</taxon>
        <taxon>Cellvibrionales</taxon>
        <taxon>Spongiibacteraceae</taxon>
        <taxon>Sinobacterium</taxon>
    </lineage>
</organism>
<dbReference type="GO" id="GO:0005525">
    <property type="term" value="F:GTP binding"/>
    <property type="evidence" value="ECO:0007669"/>
    <property type="project" value="UniProtKB-UniRule"/>
</dbReference>
<comment type="subcellular location">
    <subcellularLocation>
        <location evidence="8">Cytoplasm</location>
    </subcellularLocation>
</comment>
<keyword evidence="1 8" id="KW-0963">Cytoplasm</keyword>
<dbReference type="EMBL" id="RKHR01000003">
    <property type="protein sequence ID" value="ROS04705.1"/>
    <property type="molecule type" value="Genomic_DNA"/>
</dbReference>
<dbReference type="Proteomes" id="UP000275394">
    <property type="component" value="Unassembled WGS sequence"/>
</dbReference>
<keyword evidence="3 8" id="KW-0479">Metal-binding</keyword>
<comment type="caution">
    <text evidence="10">The sequence shown here is derived from an EMBL/GenBank/DDBJ whole genome shotgun (WGS) entry which is preliminary data.</text>
</comment>
<dbReference type="HAMAP" id="MF_00316">
    <property type="entry name" value="MobA"/>
    <property type="match status" value="1"/>
</dbReference>
<keyword evidence="2 8" id="KW-0808">Transferase</keyword>
<dbReference type="InterPro" id="IPR025877">
    <property type="entry name" value="MobA-like_NTP_Trfase"/>
</dbReference>
<dbReference type="SUPFAM" id="SSF53448">
    <property type="entry name" value="Nucleotide-diphospho-sugar transferases"/>
    <property type="match status" value="1"/>
</dbReference>
<dbReference type="Gene3D" id="3.90.550.10">
    <property type="entry name" value="Spore Coat Polysaccharide Biosynthesis Protein SpsA, Chain A"/>
    <property type="match status" value="1"/>
</dbReference>
<dbReference type="OrthoDB" id="9788394at2"/>
<dbReference type="InterPro" id="IPR029044">
    <property type="entry name" value="Nucleotide-diphossugar_trans"/>
</dbReference>
<evidence type="ECO:0000256" key="3">
    <source>
        <dbReference type="ARBA" id="ARBA00022723"/>
    </source>
</evidence>
<reference evidence="10 11" key="1">
    <citation type="submission" date="2018-11" db="EMBL/GenBank/DDBJ databases">
        <title>Genomic Encyclopedia of Type Strains, Phase IV (KMG-IV): sequencing the most valuable type-strain genomes for metagenomic binning, comparative biology and taxonomic classification.</title>
        <authorList>
            <person name="Goeker M."/>
        </authorList>
    </citation>
    <scope>NUCLEOTIDE SEQUENCE [LARGE SCALE GENOMIC DNA]</scope>
    <source>
        <strain evidence="10 11">DSM 100316</strain>
    </source>
</reference>
<dbReference type="AlphaFoldDB" id="A0A3N2DZG6"/>
<dbReference type="PANTHER" id="PTHR19136:SF81">
    <property type="entry name" value="MOLYBDENUM COFACTOR GUANYLYLTRANSFERASE"/>
    <property type="match status" value="1"/>
</dbReference>
<feature type="binding site" evidence="8">
    <location>
        <begin position="22"/>
        <end position="24"/>
    </location>
    <ligand>
        <name>GTP</name>
        <dbReference type="ChEBI" id="CHEBI:37565"/>
    </ligand>
</feature>
<keyword evidence="6 8" id="KW-0342">GTP-binding</keyword>
<keyword evidence="4 8" id="KW-0547">Nucleotide-binding</keyword>
<feature type="binding site" evidence="8">
    <location>
        <position position="81"/>
    </location>
    <ligand>
        <name>GTP</name>
        <dbReference type="ChEBI" id="CHEBI:37565"/>
    </ligand>
</feature>
<evidence type="ECO:0000313" key="11">
    <source>
        <dbReference type="Proteomes" id="UP000275394"/>
    </source>
</evidence>
<keyword evidence="5 8" id="KW-0460">Magnesium</keyword>
<dbReference type="InterPro" id="IPR013482">
    <property type="entry name" value="Molybde_CF_guanTrfase"/>
</dbReference>
<keyword evidence="7 8" id="KW-0501">Molybdenum cofactor biosynthesis</keyword>
<dbReference type="GO" id="GO:0005737">
    <property type="term" value="C:cytoplasm"/>
    <property type="evidence" value="ECO:0007669"/>
    <property type="project" value="UniProtKB-SubCell"/>
</dbReference>
<comment type="cofactor">
    <cofactor evidence="8">
        <name>Mg(2+)</name>
        <dbReference type="ChEBI" id="CHEBI:18420"/>
    </cofactor>
</comment>
<accession>A0A3N2DZG6</accession>
<comment type="function">
    <text evidence="8">Transfers a GMP moiety from GTP to Mo-molybdopterin (Mo-MPT) cofactor (Moco or molybdenum cofactor) to form Mo-molybdopterin guanine dinucleotide (Mo-MGD) cofactor.</text>
</comment>
<dbReference type="GO" id="GO:0046872">
    <property type="term" value="F:metal ion binding"/>
    <property type="evidence" value="ECO:0007669"/>
    <property type="project" value="UniProtKB-KW"/>
</dbReference>
<evidence type="ECO:0000256" key="4">
    <source>
        <dbReference type="ARBA" id="ARBA00022741"/>
    </source>
</evidence>
<gene>
    <name evidence="8" type="primary">mobA</name>
    <name evidence="10" type="ORF">EDC56_0218</name>
</gene>
<feature type="binding site" evidence="8">
    <location>
        <position position="35"/>
    </location>
    <ligand>
        <name>GTP</name>
        <dbReference type="ChEBI" id="CHEBI:37565"/>
    </ligand>
</feature>
<comment type="similarity">
    <text evidence="8">Belongs to the MobA family.</text>
</comment>
<dbReference type="EC" id="2.7.7.77" evidence="8"/>